<name>A0A1S3HDQ7_LINAN</name>
<evidence type="ECO:0000256" key="8">
    <source>
        <dbReference type="ARBA" id="ARBA00023136"/>
    </source>
</evidence>
<comment type="subcellular location">
    <subcellularLocation>
        <location evidence="1">Endoplasmic reticulum membrane</location>
        <topology evidence="1">Single-pass type I membrane protein</topology>
    </subcellularLocation>
</comment>
<dbReference type="OrthoDB" id="1894652at2759"/>
<keyword evidence="4" id="KW-0812">Transmembrane</keyword>
<keyword evidence="6" id="KW-0256">Endoplasmic reticulum</keyword>
<dbReference type="GO" id="GO:0072546">
    <property type="term" value="C:EMC complex"/>
    <property type="evidence" value="ECO:0007669"/>
    <property type="project" value="TreeGrafter"/>
</dbReference>
<evidence type="ECO:0000256" key="9">
    <source>
        <dbReference type="SAM" id="SignalP"/>
    </source>
</evidence>
<evidence type="ECO:0000256" key="5">
    <source>
        <dbReference type="ARBA" id="ARBA00022729"/>
    </source>
</evidence>
<evidence type="ECO:0000256" key="3">
    <source>
        <dbReference type="ARBA" id="ARBA00020105"/>
    </source>
</evidence>
<keyword evidence="10" id="KW-1185">Reference proteome</keyword>
<dbReference type="GeneID" id="106154385"/>
<proteinExistence type="inferred from homology"/>
<evidence type="ECO:0000256" key="7">
    <source>
        <dbReference type="ARBA" id="ARBA00022989"/>
    </source>
</evidence>
<feature type="signal peptide" evidence="9">
    <location>
        <begin position="1"/>
        <end position="25"/>
    </location>
</feature>
<dbReference type="RefSeq" id="XP_013384173.1">
    <property type="nucleotide sequence ID" value="XM_013528719.1"/>
</dbReference>
<keyword evidence="7" id="KW-1133">Transmembrane helix</keyword>
<protein>
    <recommendedName>
        <fullName evidence="3">ER membrane protein complex subunit 10</fullName>
    </recommendedName>
</protein>
<dbReference type="AlphaFoldDB" id="A0A1S3HDQ7"/>
<dbReference type="KEGG" id="lak:106154385"/>
<evidence type="ECO:0000256" key="4">
    <source>
        <dbReference type="ARBA" id="ARBA00022692"/>
    </source>
</evidence>
<gene>
    <name evidence="11" type="primary">LOC106154385</name>
</gene>
<evidence type="ECO:0000256" key="2">
    <source>
        <dbReference type="ARBA" id="ARBA00007695"/>
    </source>
</evidence>
<evidence type="ECO:0000256" key="1">
    <source>
        <dbReference type="ARBA" id="ARBA00004115"/>
    </source>
</evidence>
<dbReference type="PANTHER" id="PTHR21397">
    <property type="entry name" value="CHROMATIN COMPLEXES SUBUNIT BAP18-RELATED"/>
    <property type="match status" value="1"/>
</dbReference>
<accession>A0A1S3HDQ7</accession>
<keyword evidence="5 9" id="KW-0732">Signal</keyword>
<dbReference type="STRING" id="7574.A0A1S3HDQ7"/>
<feature type="chain" id="PRO_5010306380" description="ER membrane protein complex subunit 10" evidence="9">
    <location>
        <begin position="26"/>
        <end position="231"/>
    </location>
</feature>
<dbReference type="FunCoup" id="A0A1S3HDQ7">
    <property type="interactions" value="815"/>
</dbReference>
<dbReference type="PANTHER" id="PTHR21397:SF4">
    <property type="entry name" value="ER MEMBRANE PROTEIN COMPLEX SUBUNIT 10"/>
    <property type="match status" value="1"/>
</dbReference>
<dbReference type="OMA" id="QFNDVLW"/>
<comment type="similarity">
    <text evidence="2">Belongs to the EMC10 family.</text>
</comment>
<dbReference type="Proteomes" id="UP000085678">
    <property type="component" value="Unplaced"/>
</dbReference>
<keyword evidence="8" id="KW-0472">Membrane</keyword>
<evidence type="ECO:0000313" key="10">
    <source>
        <dbReference type="Proteomes" id="UP000085678"/>
    </source>
</evidence>
<reference evidence="11" key="1">
    <citation type="submission" date="2025-08" db="UniProtKB">
        <authorList>
            <consortium name="RefSeq"/>
        </authorList>
    </citation>
    <scope>IDENTIFICATION</scope>
    <source>
        <tissue evidence="11">Gonads</tissue>
    </source>
</reference>
<dbReference type="CDD" id="cd22209">
    <property type="entry name" value="EMC10"/>
    <property type="match status" value="1"/>
</dbReference>
<evidence type="ECO:0000313" key="11">
    <source>
        <dbReference type="RefSeq" id="XP_013384173.1"/>
    </source>
</evidence>
<sequence>MAAPTSKSLINILFIILELLSALKSDDEFEGLTSLPVEYAFQTGPDAVFTRKGVISIASLKGNEAHFSQEKALDDEEKNMLKILAQNDDIYRLRVPTKVGQVDGPLSYVSTFMKACALYETRLSETITLNVDTSGNVLGVSTRTYLPYCQYNSVPSSQLSKFNITVEISQTLPGPVPDTQSYIQRMEQEKAEKAKGQQQDNRSFFAKYWMYLVPLFIFLLVSSSQAEEGGR</sequence>
<dbReference type="Pfam" id="PF21203">
    <property type="entry name" value="ECM10"/>
    <property type="match status" value="1"/>
</dbReference>
<organism evidence="10 11">
    <name type="scientific">Lingula anatina</name>
    <name type="common">Brachiopod</name>
    <name type="synonym">Lingula unguis</name>
    <dbReference type="NCBI Taxonomy" id="7574"/>
    <lineage>
        <taxon>Eukaryota</taxon>
        <taxon>Metazoa</taxon>
        <taxon>Spiralia</taxon>
        <taxon>Lophotrochozoa</taxon>
        <taxon>Brachiopoda</taxon>
        <taxon>Linguliformea</taxon>
        <taxon>Lingulata</taxon>
        <taxon>Lingulida</taxon>
        <taxon>Linguloidea</taxon>
        <taxon>Lingulidae</taxon>
        <taxon>Lingula</taxon>
    </lineage>
</organism>
<evidence type="ECO:0000256" key="6">
    <source>
        <dbReference type="ARBA" id="ARBA00022824"/>
    </source>
</evidence>
<dbReference type="InParanoid" id="A0A1S3HDQ7"/>